<evidence type="ECO:0000313" key="1">
    <source>
        <dbReference type="EMBL" id="EMS78969.1"/>
    </source>
</evidence>
<reference evidence="1 2" key="1">
    <citation type="journal article" date="2013" name="Genome Announc.">
        <title>Draft Genome Sequence of Desulfotignum phosphitoxidans DSM 13687 Strain FiPS-3.</title>
        <authorList>
            <person name="Poehlein A."/>
            <person name="Daniel R."/>
            <person name="Simeonova D.D."/>
        </authorList>
    </citation>
    <scope>NUCLEOTIDE SEQUENCE [LARGE SCALE GENOMIC DNA]</scope>
    <source>
        <strain evidence="1 2">DSM 13687</strain>
    </source>
</reference>
<protein>
    <submittedName>
        <fullName evidence="1">Uncharacterized protein</fullName>
    </submittedName>
</protein>
<name>S0G0I8_9BACT</name>
<sequence length="65" mass="7736">MKPTNESERLMEIERLRKRIGELETQAVWTRSIQDLQLRRANQQLTSANQQLRVTEQSLRENEAL</sequence>
<evidence type="ECO:0000313" key="2">
    <source>
        <dbReference type="Proteomes" id="UP000014216"/>
    </source>
</evidence>
<dbReference type="RefSeq" id="WP_006966809.1">
    <property type="nucleotide sequence ID" value="NZ_APJX01000006.1"/>
</dbReference>
<keyword evidence="2" id="KW-1185">Reference proteome</keyword>
<dbReference type="Proteomes" id="UP000014216">
    <property type="component" value="Unassembled WGS sequence"/>
</dbReference>
<gene>
    <name evidence="1" type="ORF">Dpo_6c01680</name>
</gene>
<organism evidence="1 2">
    <name type="scientific">Desulfotignum phosphitoxidans DSM 13687</name>
    <dbReference type="NCBI Taxonomy" id="1286635"/>
    <lineage>
        <taxon>Bacteria</taxon>
        <taxon>Pseudomonadati</taxon>
        <taxon>Thermodesulfobacteriota</taxon>
        <taxon>Desulfobacteria</taxon>
        <taxon>Desulfobacterales</taxon>
        <taxon>Desulfobacteraceae</taxon>
        <taxon>Desulfotignum</taxon>
    </lineage>
</organism>
<dbReference type="EMBL" id="APJX01000006">
    <property type="protein sequence ID" value="EMS78969.1"/>
    <property type="molecule type" value="Genomic_DNA"/>
</dbReference>
<accession>S0G0I8</accession>
<dbReference type="AlphaFoldDB" id="S0G0I8"/>
<comment type="caution">
    <text evidence="1">The sequence shown here is derived from an EMBL/GenBank/DDBJ whole genome shotgun (WGS) entry which is preliminary data.</text>
</comment>
<proteinExistence type="predicted"/>